<dbReference type="AlphaFoldDB" id="A0A9J5ZR27"/>
<accession>A0A9J5ZR27</accession>
<keyword evidence="2" id="KW-1185">Reference proteome</keyword>
<dbReference type="Proteomes" id="UP000824120">
    <property type="component" value="Chromosome 3"/>
</dbReference>
<sequence length="103" mass="11566">MYLANQCITASPPLRIPLEGTTPHNVPSVVKLCCIEGPRVTHSGTIEKSSDGGREYVYRAPSDQCGSQRHPGKFSIGPRHTTYLVRRLQEWEHNLVVRVWALN</sequence>
<name>A0A9J5ZR27_SOLCO</name>
<gene>
    <name evidence="1" type="ORF">H5410_014338</name>
</gene>
<protein>
    <submittedName>
        <fullName evidence="1">Uncharacterized protein</fullName>
    </submittedName>
</protein>
<evidence type="ECO:0000313" key="1">
    <source>
        <dbReference type="EMBL" id="KAG5614514.1"/>
    </source>
</evidence>
<comment type="caution">
    <text evidence="1">The sequence shown here is derived from an EMBL/GenBank/DDBJ whole genome shotgun (WGS) entry which is preliminary data.</text>
</comment>
<evidence type="ECO:0000313" key="2">
    <source>
        <dbReference type="Proteomes" id="UP000824120"/>
    </source>
</evidence>
<dbReference type="EMBL" id="JACXVP010000003">
    <property type="protein sequence ID" value="KAG5614514.1"/>
    <property type="molecule type" value="Genomic_DNA"/>
</dbReference>
<reference evidence="1 2" key="1">
    <citation type="submission" date="2020-09" db="EMBL/GenBank/DDBJ databases">
        <title>De no assembly of potato wild relative species, Solanum commersonii.</title>
        <authorList>
            <person name="Cho K."/>
        </authorList>
    </citation>
    <scope>NUCLEOTIDE SEQUENCE [LARGE SCALE GENOMIC DNA]</scope>
    <source>
        <strain evidence="1">LZ3.2</strain>
        <tissue evidence="1">Leaf</tissue>
    </source>
</reference>
<organism evidence="1 2">
    <name type="scientific">Solanum commersonii</name>
    <name type="common">Commerson's wild potato</name>
    <name type="synonym">Commerson's nightshade</name>
    <dbReference type="NCBI Taxonomy" id="4109"/>
    <lineage>
        <taxon>Eukaryota</taxon>
        <taxon>Viridiplantae</taxon>
        <taxon>Streptophyta</taxon>
        <taxon>Embryophyta</taxon>
        <taxon>Tracheophyta</taxon>
        <taxon>Spermatophyta</taxon>
        <taxon>Magnoliopsida</taxon>
        <taxon>eudicotyledons</taxon>
        <taxon>Gunneridae</taxon>
        <taxon>Pentapetalae</taxon>
        <taxon>asterids</taxon>
        <taxon>lamiids</taxon>
        <taxon>Solanales</taxon>
        <taxon>Solanaceae</taxon>
        <taxon>Solanoideae</taxon>
        <taxon>Solaneae</taxon>
        <taxon>Solanum</taxon>
    </lineage>
</organism>
<proteinExistence type="predicted"/>